<dbReference type="PANTHER" id="PTHR47843">
    <property type="entry name" value="BTB DOMAIN-CONTAINING PROTEIN-RELATED"/>
    <property type="match status" value="1"/>
</dbReference>
<dbReference type="InParanoid" id="E5R551"/>
<proteinExistence type="predicted"/>
<dbReference type="EMBL" id="FP929083">
    <property type="protein sequence ID" value="CBX92021.1"/>
    <property type="molecule type" value="Genomic_DNA"/>
</dbReference>
<evidence type="ECO:0000259" key="1">
    <source>
        <dbReference type="PROSITE" id="PS50097"/>
    </source>
</evidence>
<sequence>MVLAKAYEEFPSIQSEIFSSDIVTIKVGPTANEYRVHKALLVHYSAYFRAALGSTNFEEGQSNTITLADIPPYTIEALLD</sequence>
<dbReference type="AlphaFoldDB" id="E5R551"/>
<dbReference type="CDD" id="cd18186">
    <property type="entry name" value="BTB_POZ_ZBTB_KLHL-like"/>
    <property type="match status" value="1"/>
</dbReference>
<evidence type="ECO:0000313" key="3">
    <source>
        <dbReference type="Proteomes" id="UP000002668"/>
    </source>
</evidence>
<dbReference type="OMA" id="PTANEYR"/>
<protein>
    <recommendedName>
        <fullName evidence="1">BTB domain-containing protein</fullName>
    </recommendedName>
</protein>
<dbReference type="InterPro" id="IPR000210">
    <property type="entry name" value="BTB/POZ_dom"/>
</dbReference>
<reference evidence="3" key="1">
    <citation type="journal article" date="2011" name="Nat. Commun.">
        <title>Effector diversification within compartments of the Leptosphaeria maculans genome affected by Repeat-Induced Point mutations.</title>
        <authorList>
            <person name="Rouxel T."/>
            <person name="Grandaubert J."/>
            <person name="Hane J.K."/>
            <person name="Hoede C."/>
            <person name="van de Wouw A.P."/>
            <person name="Couloux A."/>
            <person name="Dominguez V."/>
            <person name="Anthouard V."/>
            <person name="Bally P."/>
            <person name="Bourras S."/>
            <person name="Cozijnsen A.J."/>
            <person name="Ciuffetti L.M."/>
            <person name="Degrave A."/>
            <person name="Dilmaghani A."/>
            <person name="Duret L."/>
            <person name="Fudal I."/>
            <person name="Goodwin S.B."/>
            <person name="Gout L."/>
            <person name="Glaser N."/>
            <person name="Linglin J."/>
            <person name="Kema G.H.J."/>
            <person name="Lapalu N."/>
            <person name="Lawrence C.B."/>
            <person name="May K."/>
            <person name="Meyer M."/>
            <person name="Ollivier B."/>
            <person name="Poulain J."/>
            <person name="Schoch C.L."/>
            <person name="Simon A."/>
            <person name="Spatafora J.W."/>
            <person name="Stachowiak A."/>
            <person name="Turgeon B.G."/>
            <person name="Tyler B.M."/>
            <person name="Vincent D."/>
            <person name="Weissenbach J."/>
            <person name="Amselem J."/>
            <person name="Quesneville H."/>
            <person name="Oliver R.P."/>
            <person name="Wincker P."/>
            <person name="Balesdent M.-H."/>
            <person name="Howlett B.J."/>
        </authorList>
    </citation>
    <scope>NUCLEOTIDE SEQUENCE [LARGE SCALE GENOMIC DNA]</scope>
    <source>
        <strain evidence="3">JN3 / isolate v23.1.3 / race Av1-4-5-6-7-8</strain>
    </source>
</reference>
<dbReference type="GeneID" id="13285002"/>
<dbReference type="SUPFAM" id="SSF54695">
    <property type="entry name" value="POZ domain"/>
    <property type="match status" value="1"/>
</dbReference>
<feature type="domain" description="BTB" evidence="1">
    <location>
        <begin position="21"/>
        <end position="80"/>
    </location>
</feature>
<accession>E5R551</accession>
<dbReference type="Pfam" id="PF00651">
    <property type="entry name" value="BTB"/>
    <property type="match status" value="1"/>
</dbReference>
<dbReference type="InterPro" id="IPR011333">
    <property type="entry name" value="SKP1/BTB/POZ_sf"/>
</dbReference>
<evidence type="ECO:0000313" key="2">
    <source>
        <dbReference type="EMBL" id="CBX92021.1"/>
    </source>
</evidence>
<dbReference type="PROSITE" id="PS50097">
    <property type="entry name" value="BTB"/>
    <property type="match status" value="1"/>
</dbReference>
<dbReference type="Gene3D" id="3.30.710.10">
    <property type="entry name" value="Potassium Channel Kv1.1, Chain A"/>
    <property type="match status" value="1"/>
</dbReference>
<dbReference type="VEuPathDB" id="FungiDB:LEMA_uP047270.1"/>
<dbReference type="PANTHER" id="PTHR47843:SF2">
    <property type="entry name" value="BTB DOMAIN-CONTAINING PROTEIN"/>
    <property type="match status" value="1"/>
</dbReference>
<dbReference type="HOGENOM" id="CLU_2590184_0_0_1"/>
<organism evidence="3">
    <name type="scientific">Leptosphaeria maculans (strain JN3 / isolate v23.1.3 / race Av1-4-5-6-7-8)</name>
    <name type="common">Blackleg fungus</name>
    <name type="synonym">Phoma lingam</name>
    <dbReference type="NCBI Taxonomy" id="985895"/>
    <lineage>
        <taxon>Eukaryota</taxon>
        <taxon>Fungi</taxon>
        <taxon>Dikarya</taxon>
        <taxon>Ascomycota</taxon>
        <taxon>Pezizomycotina</taxon>
        <taxon>Dothideomycetes</taxon>
        <taxon>Pleosporomycetidae</taxon>
        <taxon>Pleosporales</taxon>
        <taxon>Pleosporineae</taxon>
        <taxon>Leptosphaeriaceae</taxon>
        <taxon>Plenodomus</taxon>
        <taxon>Plenodomus lingam/Leptosphaeria maculans species complex</taxon>
    </lineage>
</organism>
<dbReference type="OrthoDB" id="194443at2759"/>
<gene>
    <name evidence="2" type="ORF">LEMA_uP047270.1</name>
</gene>
<dbReference type="Proteomes" id="UP000002668">
    <property type="component" value="Genome"/>
</dbReference>
<name>E5R551_LEPMJ</name>
<keyword evidence="3" id="KW-1185">Reference proteome</keyword>